<gene>
    <name evidence="1" type="ORF">ABB55_14365</name>
</gene>
<proteinExistence type="predicted"/>
<keyword evidence="2" id="KW-1185">Reference proteome</keyword>
<protein>
    <submittedName>
        <fullName evidence="1">Uncharacterized protein</fullName>
    </submittedName>
</protein>
<sequence length="70" mass="7397">MAAAPVPTRFTSACGYLVHSKAELQVPEAQVQRVSRSRSAPKVRVTASRVPVQPGSETVLALARRSPSGP</sequence>
<name>A0A0N8GF39_9HYPH</name>
<comment type="caution">
    <text evidence="1">The sequence shown here is derived from an EMBL/GenBank/DDBJ whole genome shotgun (WGS) entry which is preliminary data.</text>
</comment>
<dbReference type="EMBL" id="LJYW01000001">
    <property type="protein sequence ID" value="KPL53249.1"/>
    <property type="molecule type" value="Genomic_DNA"/>
</dbReference>
<organism evidence="1 2">
    <name type="scientific">Prosthecodimorpha hirschii</name>
    <dbReference type="NCBI Taxonomy" id="665126"/>
    <lineage>
        <taxon>Bacteria</taxon>
        <taxon>Pseudomonadati</taxon>
        <taxon>Pseudomonadota</taxon>
        <taxon>Alphaproteobacteria</taxon>
        <taxon>Hyphomicrobiales</taxon>
        <taxon>Ancalomicrobiaceae</taxon>
        <taxon>Prosthecodimorpha</taxon>
    </lineage>
</organism>
<reference evidence="1 2" key="2">
    <citation type="submission" date="2015-10" db="EMBL/GenBank/DDBJ databases">
        <title>Draft Genome Sequence of Prosthecomicrobium hirschii ATCC 27832.</title>
        <authorList>
            <person name="Daniel J."/>
            <person name="Givan S.A."/>
            <person name="Brun Y.V."/>
            <person name="Brown P.J."/>
        </authorList>
    </citation>
    <scope>NUCLEOTIDE SEQUENCE [LARGE SCALE GENOMIC DNA]</scope>
    <source>
        <strain evidence="1 2">16</strain>
    </source>
</reference>
<dbReference type="AlphaFoldDB" id="A0A0N8GF39"/>
<reference evidence="1 2" key="1">
    <citation type="submission" date="2015-09" db="EMBL/GenBank/DDBJ databases">
        <authorList>
            <consortium name="Swine Surveillance"/>
        </authorList>
    </citation>
    <scope>NUCLEOTIDE SEQUENCE [LARGE SCALE GENOMIC DNA]</scope>
    <source>
        <strain evidence="1 2">16</strain>
    </source>
</reference>
<accession>A0A0N8GF39</accession>
<evidence type="ECO:0000313" key="1">
    <source>
        <dbReference type="EMBL" id="KPL53249.1"/>
    </source>
</evidence>
<evidence type="ECO:0000313" key="2">
    <source>
        <dbReference type="Proteomes" id="UP000048984"/>
    </source>
</evidence>
<dbReference type="Proteomes" id="UP000048984">
    <property type="component" value="Unassembled WGS sequence"/>
</dbReference>